<dbReference type="PANTHER" id="PTHR37038">
    <property type="entry name" value="TRANSCRIPTIONAL REGULATOR-RELATED"/>
    <property type="match status" value="1"/>
</dbReference>
<dbReference type="Proteomes" id="UP000218689">
    <property type="component" value="Unassembled WGS sequence"/>
</dbReference>
<dbReference type="Pfam" id="PF21259">
    <property type="entry name" value="Rgg_C"/>
    <property type="match status" value="1"/>
</dbReference>
<dbReference type="Gene3D" id="1.10.260.40">
    <property type="entry name" value="lambda repressor-like DNA-binding domains"/>
    <property type="match status" value="1"/>
</dbReference>
<protein>
    <recommendedName>
        <fullName evidence="1">HTH cro/C1-type domain-containing protein</fullName>
    </recommendedName>
</protein>
<dbReference type="OrthoDB" id="5769614at2"/>
<reference evidence="3" key="1">
    <citation type="submission" date="2017-08" db="EMBL/GenBank/DDBJ databases">
        <title>Draft genome sequence of Lactococcus sp. strain Rs-Y01, isolated from the gut of the lower termite Reticulitermes speratus.</title>
        <authorList>
            <person name="Ohkuma M."/>
            <person name="Yuki M."/>
        </authorList>
    </citation>
    <scope>NUCLEOTIDE SEQUENCE [LARGE SCALE GENOMIC DNA]</scope>
    <source>
        <strain evidence="3">Rs-Y01</strain>
    </source>
</reference>
<dbReference type="RefSeq" id="WP_094783932.1">
    <property type="nucleotide sequence ID" value="NZ_BEDT01000001.1"/>
</dbReference>
<evidence type="ECO:0000313" key="3">
    <source>
        <dbReference type="Proteomes" id="UP000218689"/>
    </source>
</evidence>
<feature type="domain" description="HTH cro/C1-type" evidence="1">
    <location>
        <begin position="17"/>
        <end position="70"/>
    </location>
</feature>
<accession>A0A224X5S0</accession>
<gene>
    <name evidence="2" type="ORF">RsY01_450</name>
</gene>
<name>A0A224X5S0_9LACT</name>
<evidence type="ECO:0000259" key="1">
    <source>
        <dbReference type="PROSITE" id="PS50943"/>
    </source>
</evidence>
<dbReference type="AlphaFoldDB" id="A0A224X5S0"/>
<dbReference type="GO" id="GO:0003677">
    <property type="term" value="F:DNA binding"/>
    <property type="evidence" value="ECO:0007669"/>
    <property type="project" value="InterPro"/>
</dbReference>
<sequence>MVTEQNSKIDPTLGTVLKLLRKSKGLTIKEAAGNSFSCPHLSNFENGKTEFSARFLLEELKNINVSITEFQAFYDNYIHSKEYNLISNSEITDAYMSHNLAKLHVILKELDSKHNNNRNIKKYHLEVVRIKSLISIIDPIFKVPLDDIKMLKDYLIKLNEWGKYDIELLGQCCLIFDLGTISILTQNMLNPGQTTIKIEGNKHALIQTSINIINLFISKKQFNLARNLINHLETNDIHEYYMYEKLTLIYNTASYNYHKGDKYALETMKKCQQIFEFCQCFKTANLVAEEISSLLKTQ</sequence>
<comment type="caution">
    <text evidence="2">The sequence shown here is derived from an EMBL/GenBank/DDBJ whole genome shotgun (WGS) entry which is preliminary data.</text>
</comment>
<dbReference type="PROSITE" id="PS50943">
    <property type="entry name" value="HTH_CROC1"/>
    <property type="match status" value="1"/>
</dbReference>
<dbReference type="InterPro" id="IPR053163">
    <property type="entry name" value="HTH-type_regulator_Rgg"/>
</dbReference>
<dbReference type="SUPFAM" id="SSF47413">
    <property type="entry name" value="lambda repressor-like DNA-binding domains"/>
    <property type="match status" value="1"/>
</dbReference>
<dbReference type="InterPro" id="IPR010982">
    <property type="entry name" value="Lambda_DNA-bd_dom_sf"/>
</dbReference>
<dbReference type="NCBIfam" id="TIGR01716">
    <property type="entry name" value="RGG_Cterm"/>
    <property type="match status" value="1"/>
</dbReference>
<organism evidence="2 3">
    <name type="scientific">Pseudolactococcus reticulitermitis</name>
    <dbReference type="NCBI Taxonomy" id="2025039"/>
    <lineage>
        <taxon>Bacteria</taxon>
        <taxon>Bacillati</taxon>
        <taxon>Bacillota</taxon>
        <taxon>Bacilli</taxon>
        <taxon>Lactobacillales</taxon>
        <taxon>Streptococcaceae</taxon>
        <taxon>Pseudolactococcus</taxon>
    </lineage>
</organism>
<dbReference type="InterPro" id="IPR001387">
    <property type="entry name" value="Cro/C1-type_HTH"/>
</dbReference>
<evidence type="ECO:0000313" key="2">
    <source>
        <dbReference type="EMBL" id="GAX46870.1"/>
    </source>
</evidence>
<dbReference type="PANTHER" id="PTHR37038:SF12">
    <property type="entry name" value="TRANSCRIPTIONAL REGULATOR"/>
    <property type="match status" value="1"/>
</dbReference>
<dbReference type="SMART" id="SM00530">
    <property type="entry name" value="HTH_XRE"/>
    <property type="match status" value="1"/>
</dbReference>
<proteinExistence type="predicted"/>
<keyword evidence="3" id="KW-1185">Reference proteome</keyword>
<dbReference type="EMBL" id="BEDT01000001">
    <property type="protein sequence ID" value="GAX46870.1"/>
    <property type="molecule type" value="Genomic_DNA"/>
</dbReference>
<dbReference type="InterPro" id="IPR010057">
    <property type="entry name" value="Transcription_activator_Rgg_C"/>
</dbReference>
<dbReference type="CDD" id="cd00093">
    <property type="entry name" value="HTH_XRE"/>
    <property type="match status" value="1"/>
</dbReference>
<dbReference type="Gene3D" id="1.25.40.400">
    <property type="match status" value="1"/>
</dbReference>